<dbReference type="PANTHER" id="PTHR16121">
    <property type="entry name" value="CAP-SPECIFIC MRNA (NUCLEOSIDE-2'-O-)-METHYLTRANSFERASE 1-RELATED"/>
    <property type="match status" value="1"/>
</dbReference>
<dbReference type="GO" id="GO:0005737">
    <property type="term" value="C:cytoplasm"/>
    <property type="evidence" value="ECO:0007669"/>
    <property type="project" value="TreeGrafter"/>
</dbReference>
<feature type="domain" description="RrmJ-type SAM-dependent 2'-O-MTase" evidence="4">
    <location>
        <begin position="160"/>
        <end position="292"/>
    </location>
</feature>
<dbReference type="PANTHER" id="PTHR16121:SF0">
    <property type="entry name" value="CAP-SPECIFIC MRNA (NUCLEOSIDE-2'-O-)-METHYLTRANSFERASE 1"/>
    <property type="match status" value="1"/>
</dbReference>
<dbReference type="PaxDb" id="2903-EOD15714"/>
<evidence type="ECO:0000259" key="3">
    <source>
        <dbReference type="PROSITE" id="PS50174"/>
    </source>
</evidence>
<organism evidence="5 6">
    <name type="scientific">Emiliania huxleyi (strain CCMP1516)</name>
    <dbReference type="NCBI Taxonomy" id="280463"/>
    <lineage>
        <taxon>Eukaryota</taxon>
        <taxon>Haptista</taxon>
        <taxon>Haptophyta</taxon>
        <taxon>Prymnesiophyceae</taxon>
        <taxon>Isochrysidales</taxon>
        <taxon>Noelaerhabdaceae</taxon>
        <taxon>Emiliania</taxon>
    </lineage>
</organism>
<dbReference type="AlphaFoldDB" id="A0A0D3IWS9"/>
<proteinExistence type="predicted"/>
<dbReference type="GO" id="GO:0004483">
    <property type="term" value="F:methyltransferase cap1 activity"/>
    <property type="evidence" value="ECO:0007669"/>
    <property type="project" value="UniProtKB-UniRule"/>
</dbReference>
<evidence type="ECO:0000256" key="2">
    <source>
        <dbReference type="SAM" id="MobiDB-lite"/>
    </source>
</evidence>
<dbReference type="GeneID" id="17261754"/>
<evidence type="ECO:0000313" key="5">
    <source>
        <dbReference type="EnsemblProtists" id="EOD15714"/>
    </source>
</evidence>
<protein>
    <recommendedName>
        <fullName evidence="1">Cap-specific mRNA (nucleoside-2'-O-)-methyltransferase 1</fullName>
        <ecNumber evidence="1">2.1.1.57</ecNumber>
    </recommendedName>
    <alternativeName>
        <fullName evidence="1">Cap1 2'O-ribose methyltransferase 1</fullName>
    </alternativeName>
</protein>
<dbReference type="EnsemblProtists" id="EOD15714">
    <property type="protein sequence ID" value="EOD15714"/>
    <property type="gene ID" value="EMIHUDRAFT_451680"/>
</dbReference>
<dbReference type="HOGENOM" id="CLU_531508_0_0_1"/>
<dbReference type="RefSeq" id="XP_005768143.1">
    <property type="nucleotide sequence ID" value="XM_005768086.1"/>
</dbReference>
<keyword evidence="1" id="KW-0539">Nucleus</keyword>
<dbReference type="PROSITE" id="PS51613">
    <property type="entry name" value="SAM_MT_RRMJ"/>
    <property type="match status" value="1"/>
</dbReference>
<evidence type="ECO:0000256" key="1">
    <source>
        <dbReference type="RuleBase" id="RU368012"/>
    </source>
</evidence>
<dbReference type="GO" id="GO:0005634">
    <property type="term" value="C:nucleus"/>
    <property type="evidence" value="ECO:0007669"/>
    <property type="project" value="UniProtKB-SubCell"/>
</dbReference>
<keyword evidence="1" id="KW-0489">Methyltransferase</keyword>
<dbReference type="eggNOG" id="KOG3673">
    <property type="taxonomic scope" value="Eukaryota"/>
</dbReference>
<dbReference type="Pfam" id="PF01585">
    <property type="entry name" value="G-patch"/>
    <property type="match status" value="1"/>
</dbReference>
<dbReference type="GO" id="GO:0032259">
    <property type="term" value="P:methylation"/>
    <property type="evidence" value="ECO:0007669"/>
    <property type="project" value="UniProtKB-KW"/>
</dbReference>
<dbReference type="PROSITE" id="PS50174">
    <property type="entry name" value="G_PATCH"/>
    <property type="match status" value="1"/>
</dbReference>
<dbReference type="GO" id="GO:0003676">
    <property type="term" value="F:nucleic acid binding"/>
    <property type="evidence" value="ECO:0007669"/>
    <property type="project" value="UniProtKB-UniRule"/>
</dbReference>
<dbReference type="InterPro" id="IPR029063">
    <property type="entry name" value="SAM-dependent_MTases_sf"/>
</dbReference>
<sequence length="513" mass="54604">MMAKMGHVAGKGLGRTGQGISRAIEEKGNLGVLGLGFQQPGRCLGFQQPGLVGDDAPVAEPLGPEELAVLPEVVWLDVGGIETPSAGVMAGWVEEGARKASIDDETDHVDAEMAAIDTALEGIFSCADAPDPPSAYDEASTCCGGGAGDHDFTPGRFHGCAPAELFHPYYGPANDGDLYSSPNLRGLRELVMRSTDGQGLHMMMADGGFDVSGNENIQELMNKQLLLTQFAAAAGSLREGGHFVCKAFDVFTPFSAGLLHLMAAHFSSIALYKPAQSRPANSERYVLCRGLRGGGAGASLFEHLLSVNERINELKPSWGRSQLDPTGRDVLALVPLPLLRASPVGAYLRESNDRIGVTEQVDGSLRDALHVFDAAVIAGDDAYRLSELPRALDEAEARASSGVRGTRWPFCGALLFPGHAVPSTQPPGPGWDRHRCRSRTTGQEHRSRTTGQEYYASASHPGQSIPIVRKPISFRGCLQALVRWDARRGDVPLAKLRQFGKEVAAMAGGSTAR</sequence>
<dbReference type="GO" id="GO:0016556">
    <property type="term" value="P:mRNA modification"/>
    <property type="evidence" value="ECO:0007669"/>
    <property type="project" value="UniProtKB-UniRule"/>
</dbReference>
<dbReference type="Gene3D" id="3.40.50.12760">
    <property type="match status" value="1"/>
</dbReference>
<comment type="subcellular location">
    <subcellularLocation>
        <location evidence="1">Nucleus</location>
    </subcellularLocation>
</comment>
<accession>A0A0D3IWS9</accession>
<dbReference type="Pfam" id="PF01728">
    <property type="entry name" value="FtsJ"/>
    <property type="match status" value="1"/>
</dbReference>
<dbReference type="SUPFAM" id="SSF53335">
    <property type="entry name" value="S-adenosyl-L-methionine-dependent methyltransferases"/>
    <property type="match status" value="1"/>
</dbReference>
<dbReference type="EC" id="2.1.1.57" evidence="1"/>
<reference evidence="5" key="2">
    <citation type="submission" date="2024-10" db="UniProtKB">
        <authorList>
            <consortium name="EnsemblProtists"/>
        </authorList>
    </citation>
    <scope>IDENTIFICATION</scope>
</reference>
<keyword evidence="1" id="KW-0808">Transferase</keyword>
<dbReference type="InterPro" id="IPR050851">
    <property type="entry name" value="mRNA_Cap_2O-Ribose_MeTrfase"/>
</dbReference>
<comment type="function">
    <text evidence="1">S-adenosyl-L-methionine-dependent methyltransferase that mediates RNA cap1 2'-O-ribose methylation to the 5'-cap structure of RNAs. Methylates the ribose of the first nucleotide of a m(7)GpppG-capped mRNA to produce m(7)GpppNmp (cap1).</text>
</comment>
<dbReference type="InterPro" id="IPR002877">
    <property type="entry name" value="RNA_MeTrfase_FtsJ_dom"/>
</dbReference>
<dbReference type="InterPro" id="IPR000467">
    <property type="entry name" value="G_patch_dom"/>
</dbReference>
<dbReference type="Proteomes" id="UP000013827">
    <property type="component" value="Unassembled WGS sequence"/>
</dbReference>
<feature type="region of interest" description="Disordered" evidence="2">
    <location>
        <begin position="422"/>
        <end position="459"/>
    </location>
</feature>
<dbReference type="STRING" id="2903.R1E449"/>
<name>A0A0D3IWS9_EMIH1</name>
<dbReference type="KEGG" id="ehx:EMIHUDRAFT_451680"/>
<keyword evidence="1" id="KW-0507">mRNA processing</keyword>
<feature type="domain" description="G-patch" evidence="3">
    <location>
        <begin position="1"/>
        <end position="40"/>
    </location>
</feature>
<dbReference type="GO" id="GO:0006370">
    <property type="term" value="P:7-methylguanosine mRNA capping"/>
    <property type="evidence" value="ECO:0007669"/>
    <property type="project" value="UniProtKB-UniRule"/>
</dbReference>
<dbReference type="InterPro" id="IPR025816">
    <property type="entry name" value="RrmJ-type_MeTrfase"/>
</dbReference>
<keyword evidence="1" id="KW-0949">S-adenosyl-L-methionine</keyword>
<reference evidence="6" key="1">
    <citation type="journal article" date="2013" name="Nature">
        <title>Pan genome of the phytoplankton Emiliania underpins its global distribution.</title>
        <authorList>
            <person name="Read B.A."/>
            <person name="Kegel J."/>
            <person name="Klute M.J."/>
            <person name="Kuo A."/>
            <person name="Lefebvre S.C."/>
            <person name="Maumus F."/>
            <person name="Mayer C."/>
            <person name="Miller J."/>
            <person name="Monier A."/>
            <person name="Salamov A."/>
            <person name="Young J."/>
            <person name="Aguilar M."/>
            <person name="Claverie J.M."/>
            <person name="Frickenhaus S."/>
            <person name="Gonzalez K."/>
            <person name="Herman E.K."/>
            <person name="Lin Y.C."/>
            <person name="Napier J."/>
            <person name="Ogata H."/>
            <person name="Sarno A.F."/>
            <person name="Shmutz J."/>
            <person name="Schroeder D."/>
            <person name="de Vargas C."/>
            <person name="Verret F."/>
            <person name="von Dassow P."/>
            <person name="Valentin K."/>
            <person name="Van de Peer Y."/>
            <person name="Wheeler G."/>
            <person name="Dacks J.B."/>
            <person name="Delwiche C.F."/>
            <person name="Dyhrman S.T."/>
            <person name="Glockner G."/>
            <person name="John U."/>
            <person name="Richards T."/>
            <person name="Worden A.Z."/>
            <person name="Zhang X."/>
            <person name="Grigoriev I.V."/>
            <person name="Allen A.E."/>
            <person name="Bidle K."/>
            <person name="Borodovsky M."/>
            <person name="Bowler C."/>
            <person name="Brownlee C."/>
            <person name="Cock J.M."/>
            <person name="Elias M."/>
            <person name="Gladyshev V.N."/>
            <person name="Groth M."/>
            <person name="Guda C."/>
            <person name="Hadaegh A."/>
            <person name="Iglesias-Rodriguez M.D."/>
            <person name="Jenkins J."/>
            <person name="Jones B.M."/>
            <person name="Lawson T."/>
            <person name="Leese F."/>
            <person name="Lindquist E."/>
            <person name="Lobanov A."/>
            <person name="Lomsadze A."/>
            <person name="Malik S.B."/>
            <person name="Marsh M.E."/>
            <person name="Mackinder L."/>
            <person name="Mock T."/>
            <person name="Mueller-Roeber B."/>
            <person name="Pagarete A."/>
            <person name="Parker M."/>
            <person name="Probert I."/>
            <person name="Quesneville H."/>
            <person name="Raines C."/>
            <person name="Rensing S.A."/>
            <person name="Riano-Pachon D.M."/>
            <person name="Richier S."/>
            <person name="Rokitta S."/>
            <person name="Shiraiwa Y."/>
            <person name="Soanes D.M."/>
            <person name="van der Giezen M."/>
            <person name="Wahlund T.M."/>
            <person name="Williams B."/>
            <person name="Wilson W."/>
            <person name="Wolfe G."/>
            <person name="Wurch L.L."/>
        </authorList>
    </citation>
    <scope>NUCLEOTIDE SEQUENCE</scope>
</reference>
<keyword evidence="6" id="KW-1185">Reference proteome</keyword>
<evidence type="ECO:0000313" key="6">
    <source>
        <dbReference type="Proteomes" id="UP000013827"/>
    </source>
</evidence>
<comment type="catalytic activity">
    <reaction evidence="1">
        <text>a 5'-end (N(7)-methyl 5'-triphosphoguanosine)-ribonucleoside in mRNA + S-adenosyl-L-methionine = a 5'-end (N(7)-methyl 5'-triphosphoguanosine)-(2'-O-methyl-ribonucleoside) in mRNA + S-adenosyl-L-homocysteine + H(+)</text>
        <dbReference type="Rhea" id="RHEA:67020"/>
        <dbReference type="Rhea" id="RHEA-COMP:17167"/>
        <dbReference type="Rhea" id="RHEA-COMP:17168"/>
        <dbReference type="ChEBI" id="CHEBI:15378"/>
        <dbReference type="ChEBI" id="CHEBI:57856"/>
        <dbReference type="ChEBI" id="CHEBI:59789"/>
        <dbReference type="ChEBI" id="CHEBI:156461"/>
        <dbReference type="ChEBI" id="CHEBI:167609"/>
        <dbReference type="EC" id="2.1.1.57"/>
    </reaction>
</comment>
<keyword evidence="1" id="KW-0506">mRNA capping</keyword>
<evidence type="ECO:0000259" key="4">
    <source>
        <dbReference type="PROSITE" id="PS51613"/>
    </source>
</evidence>